<evidence type="ECO:0000313" key="1">
    <source>
        <dbReference type="EMBL" id="ACU91911.1"/>
    </source>
</evidence>
<sequence length="105" mass="12188">MLLICLFLLSISCKKEKVSKENYRIGIENRYFERIDSVSIGSKMSKEPIEVSQTYFFKEYFPKNTYEVRCYTASHLVIKTTLKAVDHQENILLSLNADGVLSIKK</sequence>
<gene>
    <name evidence="1" type="ordered locus">Coch_0348</name>
</gene>
<dbReference type="HOGENOM" id="CLU_2231734_0_0_10"/>
<reference evidence="1 2" key="1">
    <citation type="journal article" date="2009" name="Stand. Genomic Sci.">
        <title>Complete genome sequence of Capnocytophaga ochracea type strain (VPI 2845).</title>
        <authorList>
            <person name="Mavrommatis K."/>
            <person name="Gronow S."/>
            <person name="Saunders E."/>
            <person name="Land M."/>
            <person name="Lapidus A."/>
            <person name="Copeland A."/>
            <person name="Glavina Del Rio T."/>
            <person name="Nolan M."/>
            <person name="Lucas S."/>
            <person name="Chen F."/>
            <person name="Tice H."/>
            <person name="Cheng J.F."/>
            <person name="Bruce D."/>
            <person name="Goodwin L."/>
            <person name="Pitluck S."/>
            <person name="Pati A."/>
            <person name="Ivanova N."/>
            <person name="Chen A."/>
            <person name="Palaniappan K."/>
            <person name="Chain P."/>
            <person name="Hauser L."/>
            <person name="Chang Y.J."/>
            <person name="Jeffries C.D."/>
            <person name="Brettin T."/>
            <person name="Detter J.C."/>
            <person name="Han C."/>
            <person name="Bristow J."/>
            <person name="Goker M."/>
            <person name="Rohde M."/>
            <person name="Eisen J.A."/>
            <person name="Markowitz V."/>
            <person name="Kyrpides N.C."/>
            <person name="Klenk H.P."/>
            <person name="Hugenholtz P."/>
        </authorList>
    </citation>
    <scope>NUCLEOTIDE SEQUENCE [LARGE SCALE GENOMIC DNA]</scope>
    <source>
        <strain evidence="2">ATCC 27872 / DSM 7271 / JCM 12966 / VPI 2845</strain>
    </source>
</reference>
<evidence type="ECO:0000313" key="2">
    <source>
        <dbReference type="Proteomes" id="UP000006650"/>
    </source>
</evidence>
<evidence type="ECO:0008006" key="3">
    <source>
        <dbReference type="Google" id="ProtNLM"/>
    </source>
</evidence>
<dbReference type="EMBL" id="CP001632">
    <property type="protein sequence ID" value="ACU91911.1"/>
    <property type="molecule type" value="Genomic_DNA"/>
</dbReference>
<dbReference type="KEGG" id="coc:Coch_0348"/>
<protein>
    <recommendedName>
        <fullName evidence="3">Lipoprotein</fullName>
    </recommendedName>
</protein>
<proteinExistence type="predicted"/>
<dbReference type="eggNOG" id="ENOG502ZZ53">
    <property type="taxonomic scope" value="Bacteria"/>
</dbReference>
<keyword evidence="2" id="KW-1185">Reference proteome</keyword>
<dbReference type="STRING" id="521097.Coch_0348"/>
<organism evidence="1 2">
    <name type="scientific">Capnocytophaga ochracea (strain ATCC 27872 / DSM 7271 / CCUG 9716 / JCM 12966 / NCTC 12371 / SS31 / VPI 2845)</name>
    <name type="common">Bacteroides ochraceus</name>
    <dbReference type="NCBI Taxonomy" id="521097"/>
    <lineage>
        <taxon>Bacteria</taxon>
        <taxon>Pseudomonadati</taxon>
        <taxon>Bacteroidota</taxon>
        <taxon>Flavobacteriia</taxon>
        <taxon>Flavobacteriales</taxon>
        <taxon>Flavobacteriaceae</taxon>
        <taxon>Capnocytophaga</taxon>
    </lineage>
</organism>
<name>C7M634_CAPOD</name>
<accession>C7M634</accession>
<dbReference type="Proteomes" id="UP000006650">
    <property type="component" value="Chromosome"/>
</dbReference>
<dbReference type="AlphaFoldDB" id="C7M634"/>